<dbReference type="AlphaFoldDB" id="A0A445GU12"/>
<keyword evidence="9" id="KW-1185">Reference proteome</keyword>
<keyword evidence="6" id="KW-0408">Iron</keyword>
<dbReference type="InterPro" id="IPR036396">
    <property type="entry name" value="Cyt_P450_sf"/>
</dbReference>
<evidence type="ECO:0000256" key="4">
    <source>
        <dbReference type="ARBA" id="ARBA00022723"/>
    </source>
</evidence>
<dbReference type="GO" id="GO:0020037">
    <property type="term" value="F:heme binding"/>
    <property type="evidence" value="ECO:0007669"/>
    <property type="project" value="InterPro"/>
</dbReference>
<evidence type="ECO:0000256" key="2">
    <source>
        <dbReference type="ARBA" id="ARBA00010617"/>
    </source>
</evidence>
<dbReference type="Proteomes" id="UP000289340">
    <property type="component" value="Chromosome 15"/>
</dbReference>
<dbReference type="InterPro" id="IPR001128">
    <property type="entry name" value="Cyt_P450"/>
</dbReference>
<dbReference type="Gene3D" id="1.10.630.10">
    <property type="entry name" value="Cytochrome P450"/>
    <property type="match status" value="1"/>
</dbReference>
<dbReference type="PANTHER" id="PTHR47944">
    <property type="entry name" value="CYTOCHROME P450 98A9"/>
    <property type="match status" value="1"/>
</dbReference>
<dbReference type="GO" id="GO:0005506">
    <property type="term" value="F:iron ion binding"/>
    <property type="evidence" value="ECO:0007669"/>
    <property type="project" value="InterPro"/>
</dbReference>
<dbReference type="Pfam" id="PF00067">
    <property type="entry name" value="p450"/>
    <property type="match status" value="1"/>
</dbReference>
<sequence length="175" mass="19932">MVYNGAHGGKDVEVAHHRVVEDVEELVRGEALDELALLFSQRRKYKNLPPGPPPLPIIGNLNLLKRLFHHFLTCTSKTHNDIFSLWFGSRLAVVISSPSAFQECFTRNDVTLANRPHSLSEKHIFYNYTTVGSCSYGENWCNLFRITSLDVLLMQRIHSFSEIQKDGLSCQLLVF</sequence>
<organism evidence="8 9">
    <name type="scientific">Glycine soja</name>
    <name type="common">Wild soybean</name>
    <dbReference type="NCBI Taxonomy" id="3848"/>
    <lineage>
        <taxon>Eukaryota</taxon>
        <taxon>Viridiplantae</taxon>
        <taxon>Streptophyta</taxon>
        <taxon>Embryophyta</taxon>
        <taxon>Tracheophyta</taxon>
        <taxon>Spermatophyta</taxon>
        <taxon>Magnoliopsida</taxon>
        <taxon>eudicotyledons</taxon>
        <taxon>Gunneridae</taxon>
        <taxon>Pentapetalae</taxon>
        <taxon>rosids</taxon>
        <taxon>fabids</taxon>
        <taxon>Fabales</taxon>
        <taxon>Fabaceae</taxon>
        <taxon>Papilionoideae</taxon>
        <taxon>50 kb inversion clade</taxon>
        <taxon>NPAAA clade</taxon>
        <taxon>indigoferoid/millettioid clade</taxon>
        <taxon>Phaseoleae</taxon>
        <taxon>Glycine</taxon>
        <taxon>Glycine subgen. Soja</taxon>
    </lineage>
</organism>
<comment type="caution">
    <text evidence="8">The sequence shown here is derived from an EMBL/GenBank/DDBJ whole genome shotgun (WGS) entry which is preliminary data.</text>
</comment>
<gene>
    <name evidence="8" type="ORF">D0Y65_041026</name>
</gene>
<keyword evidence="5" id="KW-0560">Oxidoreductase</keyword>
<keyword evidence="3" id="KW-0349">Heme</keyword>
<dbReference type="EMBL" id="QZWG01000015">
    <property type="protein sequence ID" value="RZB64781.1"/>
    <property type="molecule type" value="Genomic_DNA"/>
</dbReference>
<proteinExistence type="inferred from homology"/>
<evidence type="ECO:0000256" key="5">
    <source>
        <dbReference type="ARBA" id="ARBA00023002"/>
    </source>
</evidence>
<keyword evidence="4" id="KW-0479">Metal-binding</keyword>
<dbReference type="SUPFAM" id="SSF48264">
    <property type="entry name" value="Cytochrome P450"/>
    <property type="match status" value="1"/>
</dbReference>
<dbReference type="GO" id="GO:0004497">
    <property type="term" value="F:monooxygenase activity"/>
    <property type="evidence" value="ECO:0007669"/>
    <property type="project" value="UniProtKB-KW"/>
</dbReference>
<evidence type="ECO:0000256" key="3">
    <source>
        <dbReference type="ARBA" id="ARBA00022617"/>
    </source>
</evidence>
<evidence type="ECO:0000313" key="8">
    <source>
        <dbReference type="EMBL" id="RZB64781.1"/>
    </source>
</evidence>
<reference evidence="8 9" key="1">
    <citation type="submission" date="2018-09" db="EMBL/GenBank/DDBJ databases">
        <title>A high-quality reference genome of wild soybean provides a powerful tool to mine soybean genomes.</title>
        <authorList>
            <person name="Xie M."/>
            <person name="Chung C.Y.L."/>
            <person name="Li M.-W."/>
            <person name="Wong F.-L."/>
            <person name="Chan T.-F."/>
            <person name="Lam H.-M."/>
        </authorList>
    </citation>
    <scope>NUCLEOTIDE SEQUENCE [LARGE SCALE GENOMIC DNA]</scope>
    <source>
        <strain evidence="9">cv. W05</strain>
        <tissue evidence="8">Hypocotyl of etiolated seedlings</tissue>
    </source>
</reference>
<dbReference type="GO" id="GO:0016705">
    <property type="term" value="F:oxidoreductase activity, acting on paired donors, with incorporation or reduction of molecular oxygen"/>
    <property type="evidence" value="ECO:0007669"/>
    <property type="project" value="InterPro"/>
</dbReference>
<evidence type="ECO:0000313" key="9">
    <source>
        <dbReference type="Proteomes" id="UP000289340"/>
    </source>
</evidence>
<comment type="cofactor">
    <cofactor evidence="1">
        <name>heme</name>
        <dbReference type="ChEBI" id="CHEBI:30413"/>
    </cofactor>
</comment>
<protein>
    <submittedName>
        <fullName evidence="8">Isoflavone 2'-hydroxylase</fullName>
    </submittedName>
</protein>
<evidence type="ECO:0000256" key="7">
    <source>
        <dbReference type="ARBA" id="ARBA00023033"/>
    </source>
</evidence>
<evidence type="ECO:0000256" key="1">
    <source>
        <dbReference type="ARBA" id="ARBA00001971"/>
    </source>
</evidence>
<evidence type="ECO:0000256" key="6">
    <source>
        <dbReference type="ARBA" id="ARBA00023004"/>
    </source>
</evidence>
<accession>A0A445GU12</accession>
<comment type="similarity">
    <text evidence="2">Belongs to the cytochrome P450 family.</text>
</comment>
<name>A0A445GU12_GLYSO</name>
<keyword evidence="7" id="KW-0503">Monooxygenase</keyword>